<dbReference type="RefSeq" id="WP_310265026.1">
    <property type="nucleotide sequence ID" value="NZ_JAVDXU010000001.1"/>
</dbReference>
<feature type="chain" id="PRO_5046281477" evidence="2">
    <location>
        <begin position="20"/>
        <end position="257"/>
    </location>
</feature>
<evidence type="ECO:0000313" key="4">
    <source>
        <dbReference type="EMBL" id="MDR7269852.1"/>
    </source>
</evidence>
<feature type="signal peptide" evidence="2">
    <location>
        <begin position="1"/>
        <end position="19"/>
    </location>
</feature>
<organism evidence="4 5">
    <name type="scientific">Roseateles saccharophilus</name>
    <name type="common">Pseudomonas saccharophila</name>
    <dbReference type="NCBI Taxonomy" id="304"/>
    <lineage>
        <taxon>Bacteria</taxon>
        <taxon>Pseudomonadati</taxon>
        <taxon>Pseudomonadota</taxon>
        <taxon>Betaproteobacteria</taxon>
        <taxon>Burkholderiales</taxon>
        <taxon>Sphaerotilaceae</taxon>
        <taxon>Roseateles</taxon>
    </lineage>
</organism>
<evidence type="ECO:0000313" key="5">
    <source>
        <dbReference type="Proteomes" id="UP001180453"/>
    </source>
</evidence>
<dbReference type="Proteomes" id="UP001180453">
    <property type="component" value="Unassembled WGS sequence"/>
</dbReference>
<sequence>MRSAIRLLCLAFALHGALASSCELRMTWKHDPPYQYQDGQGRLSGLEIEIARAALARMQCQIVPLELPFARAMTELEAGRIDLVPGVLPTPERQRYARFSLPGLATRNLVFLRNGLAQRITTLDELRASDLRVGLERGTAYRAELKTRLSRPGMERRLEEATSLEGLLRMLQMQRIDAFVADEYSTAFLAQELGLAASFKASAIVIDNEPPVFAFSRRLVAPDFVERFNAALEALRRDGTLKRLEVRFLTAAPTPRR</sequence>
<keyword evidence="5" id="KW-1185">Reference proteome</keyword>
<evidence type="ECO:0000256" key="2">
    <source>
        <dbReference type="SAM" id="SignalP"/>
    </source>
</evidence>
<evidence type="ECO:0000259" key="3">
    <source>
        <dbReference type="SMART" id="SM00062"/>
    </source>
</evidence>
<keyword evidence="1 2" id="KW-0732">Signal</keyword>
<feature type="domain" description="Solute-binding protein family 3/N-terminal" evidence="3">
    <location>
        <begin position="23"/>
        <end position="252"/>
    </location>
</feature>
<protein>
    <submittedName>
        <fullName evidence="4">Polar amino acid transport system substrate-binding protein</fullName>
    </submittedName>
</protein>
<dbReference type="PANTHER" id="PTHR35936:SF25">
    <property type="entry name" value="ABC TRANSPORTER SUBSTRATE-BINDING PROTEIN"/>
    <property type="match status" value="1"/>
</dbReference>
<dbReference type="PANTHER" id="PTHR35936">
    <property type="entry name" value="MEMBRANE-BOUND LYTIC MUREIN TRANSGLYCOSYLASE F"/>
    <property type="match status" value="1"/>
</dbReference>
<accession>A0ABU1YLW5</accession>
<dbReference type="EMBL" id="JAVDXU010000001">
    <property type="protein sequence ID" value="MDR7269852.1"/>
    <property type="molecule type" value="Genomic_DNA"/>
</dbReference>
<dbReference type="PROSITE" id="PS51257">
    <property type="entry name" value="PROKAR_LIPOPROTEIN"/>
    <property type="match status" value="1"/>
</dbReference>
<evidence type="ECO:0000256" key="1">
    <source>
        <dbReference type="ARBA" id="ARBA00022729"/>
    </source>
</evidence>
<reference evidence="4 5" key="1">
    <citation type="submission" date="2023-07" db="EMBL/GenBank/DDBJ databases">
        <title>Sorghum-associated microbial communities from plants grown in Nebraska, USA.</title>
        <authorList>
            <person name="Schachtman D."/>
        </authorList>
    </citation>
    <scope>NUCLEOTIDE SEQUENCE [LARGE SCALE GENOMIC DNA]</scope>
    <source>
        <strain evidence="4 5">BE314</strain>
    </source>
</reference>
<gene>
    <name evidence="4" type="ORF">J2X20_002481</name>
</gene>
<dbReference type="Gene3D" id="3.40.190.10">
    <property type="entry name" value="Periplasmic binding protein-like II"/>
    <property type="match status" value="2"/>
</dbReference>
<dbReference type="SUPFAM" id="SSF53850">
    <property type="entry name" value="Periplasmic binding protein-like II"/>
    <property type="match status" value="1"/>
</dbReference>
<dbReference type="SMART" id="SM00062">
    <property type="entry name" value="PBPb"/>
    <property type="match status" value="1"/>
</dbReference>
<dbReference type="Pfam" id="PF00497">
    <property type="entry name" value="SBP_bac_3"/>
    <property type="match status" value="1"/>
</dbReference>
<name>A0ABU1YLW5_ROSSA</name>
<dbReference type="InterPro" id="IPR001638">
    <property type="entry name" value="Solute-binding_3/MltF_N"/>
</dbReference>
<proteinExistence type="predicted"/>
<comment type="caution">
    <text evidence="4">The sequence shown here is derived from an EMBL/GenBank/DDBJ whole genome shotgun (WGS) entry which is preliminary data.</text>
</comment>